<accession>A0ABQ8EIU0</accession>
<dbReference type="InterPro" id="IPR001810">
    <property type="entry name" value="F-box_dom"/>
</dbReference>
<dbReference type="PANTHER" id="PTHR31111">
    <property type="entry name" value="BNAA05G37150D PROTEIN-RELATED"/>
    <property type="match status" value="1"/>
</dbReference>
<dbReference type="NCBIfam" id="TIGR01640">
    <property type="entry name" value="F_box_assoc_1"/>
    <property type="match status" value="2"/>
</dbReference>
<evidence type="ECO:0000256" key="1">
    <source>
        <dbReference type="SAM" id="MobiDB-lite"/>
    </source>
</evidence>
<feature type="compositionally biased region" description="Polar residues" evidence="1">
    <location>
        <begin position="419"/>
        <end position="435"/>
    </location>
</feature>
<dbReference type="Pfam" id="PF00646">
    <property type="entry name" value="F-box"/>
    <property type="match status" value="1"/>
</dbReference>
<reference evidence="3 4" key="1">
    <citation type="submission" date="2021-05" db="EMBL/GenBank/DDBJ databases">
        <title>Genome Assembly of Synthetic Allotetraploid Brassica napus Reveals Homoeologous Exchanges between Subgenomes.</title>
        <authorList>
            <person name="Davis J.T."/>
        </authorList>
    </citation>
    <scope>NUCLEOTIDE SEQUENCE [LARGE SCALE GENOMIC DNA]</scope>
    <source>
        <strain evidence="4">cv. Da-Ae</strain>
        <tissue evidence="3">Seedling</tissue>
    </source>
</reference>
<dbReference type="PANTHER" id="PTHR31111:SF65">
    <property type="entry name" value="F-BOX DOMAIN-CONTAINING PROTEIN"/>
    <property type="match status" value="1"/>
</dbReference>
<dbReference type="SMART" id="SM00256">
    <property type="entry name" value="FBOX"/>
    <property type="match status" value="1"/>
</dbReference>
<dbReference type="InterPro" id="IPR036047">
    <property type="entry name" value="F-box-like_dom_sf"/>
</dbReference>
<keyword evidence="4" id="KW-1185">Reference proteome</keyword>
<dbReference type="InterPro" id="IPR017451">
    <property type="entry name" value="F-box-assoc_interact_dom"/>
</dbReference>
<proteinExistence type="predicted"/>
<evidence type="ECO:0000313" key="4">
    <source>
        <dbReference type="Proteomes" id="UP000824890"/>
    </source>
</evidence>
<evidence type="ECO:0000313" key="3">
    <source>
        <dbReference type="EMBL" id="KAH0941600.1"/>
    </source>
</evidence>
<comment type="caution">
    <text evidence="3">The sequence shown here is derived from an EMBL/GenBank/DDBJ whole genome shotgun (WGS) entry which is preliminary data.</text>
</comment>
<dbReference type="CDD" id="cd22157">
    <property type="entry name" value="F-box_AtFBW1-like"/>
    <property type="match status" value="1"/>
</dbReference>
<feature type="domain" description="F-box" evidence="2">
    <location>
        <begin position="27"/>
        <end position="67"/>
    </location>
</feature>
<protein>
    <recommendedName>
        <fullName evidence="2">F-box domain-containing protein</fullName>
    </recommendedName>
</protein>
<dbReference type="Pfam" id="PF08268">
    <property type="entry name" value="FBA_3"/>
    <property type="match status" value="2"/>
</dbReference>
<name>A0ABQ8EIU0_BRANA</name>
<feature type="region of interest" description="Disordered" evidence="1">
    <location>
        <begin position="404"/>
        <end position="435"/>
    </location>
</feature>
<organism evidence="3 4">
    <name type="scientific">Brassica napus</name>
    <name type="common">Rape</name>
    <dbReference type="NCBI Taxonomy" id="3708"/>
    <lineage>
        <taxon>Eukaryota</taxon>
        <taxon>Viridiplantae</taxon>
        <taxon>Streptophyta</taxon>
        <taxon>Embryophyta</taxon>
        <taxon>Tracheophyta</taxon>
        <taxon>Spermatophyta</taxon>
        <taxon>Magnoliopsida</taxon>
        <taxon>eudicotyledons</taxon>
        <taxon>Gunneridae</taxon>
        <taxon>Pentapetalae</taxon>
        <taxon>rosids</taxon>
        <taxon>malvids</taxon>
        <taxon>Brassicales</taxon>
        <taxon>Brassicaceae</taxon>
        <taxon>Brassiceae</taxon>
        <taxon>Brassica</taxon>
    </lineage>
</organism>
<sequence>GCKIHPPLKMLKHEFSRHETSQSSNLIPVDVLIDILTRVPAKSIARFRCVSKFWASSILRRRDFTDLFLTMSLTRPRLFFPIRSDGKLFLYSTHQPHNPDDDDDSSLVATPYHTSFPEYFPCDIYSPVCGLVLLQGCERKVRVVCNPATGEFLTLPKKEKIARMYLGYDPMSKQFKVLCMTTNFSPFDVRDNTHQVLTLESGKKRVWRTIERKFHFEESYRISGDICINGVLYFAAALGLSSMIVCFDIGSEKFSFINTNNDMERGHYHSMYSFTLFNYKGRLGIYHEEDSWYQIGRIVFWVLEDAENHKWSKHIYKLCPLEWNFIRYSMFVGMAGTGEFVWSSSYKDSPNSFYLSFYSLESETFTKVNIQGFDELKQHHRFISTYLDYVENVKWLISDKPLPRAPQNDAASRSKKPKSTQTRLVGKRNSIQKPSPTVLSVKDKNRAWQEKSRGKRIATSSMGTPGGPAFLVQTILNDSLLDVGSEKFRFIYTNEDHEDSYFTPGNLTLFNYKGKLALQEDSSQDGLMFWVLEDAETHEWSKHIYELSALEKDMIIYTMFVGMTGTGEFVWSSSYNRPPHSLYLPFYNLESGTFRKVNIQGFQHRLHRFRPV</sequence>
<feature type="non-terminal residue" evidence="3">
    <location>
        <position position="1"/>
    </location>
</feature>
<evidence type="ECO:0000259" key="2">
    <source>
        <dbReference type="SMART" id="SM00256"/>
    </source>
</evidence>
<dbReference type="Proteomes" id="UP000824890">
    <property type="component" value="Unassembled WGS sequence"/>
</dbReference>
<dbReference type="SUPFAM" id="SSF81383">
    <property type="entry name" value="F-box domain"/>
    <property type="match status" value="1"/>
</dbReference>
<dbReference type="EMBL" id="JAGKQM010000001">
    <property type="protein sequence ID" value="KAH0941600.1"/>
    <property type="molecule type" value="Genomic_DNA"/>
</dbReference>
<dbReference type="InterPro" id="IPR013187">
    <property type="entry name" value="F-box-assoc_dom_typ3"/>
</dbReference>
<gene>
    <name evidence="3" type="ORF">HID58_001237</name>
</gene>